<organism evidence="1 2">
    <name type="scientific">Eisenbergiella porci</name>
    <dbReference type="NCBI Taxonomy" id="2652274"/>
    <lineage>
        <taxon>Bacteria</taxon>
        <taxon>Bacillati</taxon>
        <taxon>Bacillota</taxon>
        <taxon>Clostridia</taxon>
        <taxon>Lachnospirales</taxon>
        <taxon>Lachnospiraceae</taxon>
        <taxon>Eisenbergiella</taxon>
    </lineage>
</organism>
<accession>A0A6N7VZL3</accession>
<keyword evidence="2" id="KW-1185">Reference proteome</keyword>
<name>A0A6N7VZL3_9FIRM</name>
<evidence type="ECO:0000313" key="2">
    <source>
        <dbReference type="Proteomes" id="UP000436047"/>
    </source>
</evidence>
<sequence length="68" mass="8044">MTELFDTFPYLRNEYIIIRKMVEVDVSNLIEITVNPNVYQYIPPYLYRKSRGNLPAAIRCLGGRDFDK</sequence>
<dbReference type="Proteomes" id="UP000436047">
    <property type="component" value="Unassembled WGS sequence"/>
</dbReference>
<protein>
    <recommendedName>
        <fullName evidence="3">GNAT family N-acetyltransferase</fullName>
    </recommendedName>
</protein>
<evidence type="ECO:0008006" key="3">
    <source>
        <dbReference type="Google" id="ProtNLM"/>
    </source>
</evidence>
<reference evidence="1 2" key="1">
    <citation type="submission" date="2019-08" db="EMBL/GenBank/DDBJ databases">
        <title>In-depth cultivation of the pig gut microbiome towards novel bacterial diversity and tailored functional studies.</title>
        <authorList>
            <person name="Wylensek D."/>
            <person name="Hitch T.C.A."/>
            <person name="Clavel T."/>
        </authorList>
    </citation>
    <scope>NUCLEOTIDE SEQUENCE [LARGE SCALE GENOMIC DNA]</scope>
    <source>
        <strain evidence="1 2">WCA-389-WT-23B</strain>
    </source>
</reference>
<dbReference type="AlphaFoldDB" id="A0A6N7VZL3"/>
<dbReference type="EMBL" id="VUMI01000012">
    <property type="protein sequence ID" value="MSS88456.1"/>
    <property type="molecule type" value="Genomic_DNA"/>
</dbReference>
<comment type="caution">
    <text evidence="1">The sequence shown here is derived from an EMBL/GenBank/DDBJ whole genome shotgun (WGS) entry which is preliminary data.</text>
</comment>
<proteinExistence type="predicted"/>
<evidence type="ECO:0000313" key="1">
    <source>
        <dbReference type="EMBL" id="MSS88456.1"/>
    </source>
</evidence>
<gene>
    <name evidence="1" type="ORF">FYJ45_09165</name>
</gene>